<evidence type="ECO:0000259" key="3">
    <source>
        <dbReference type="Pfam" id="PF22725"/>
    </source>
</evidence>
<dbReference type="GO" id="GO:0000166">
    <property type="term" value="F:nucleotide binding"/>
    <property type="evidence" value="ECO:0007669"/>
    <property type="project" value="InterPro"/>
</dbReference>
<dbReference type="OrthoDB" id="9815825at2"/>
<dbReference type="Pfam" id="PF22725">
    <property type="entry name" value="GFO_IDH_MocA_C3"/>
    <property type="match status" value="1"/>
</dbReference>
<dbReference type="AlphaFoldDB" id="A0A5B7X1N6"/>
<evidence type="ECO:0000313" key="4">
    <source>
        <dbReference type="EMBL" id="QCY69317.1"/>
    </source>
</evidence>
<proteinExistence type="predicted"/>
<accession>A0A5B7X1N6</accession>
<evidence type="ECO:0000256" key="1">
    <source>
        <dbReference type="ARBA" id="ARBA00023002"/>
    </source>
</evidence>
<dbReference type="EMBL" id="CP040812">
    <property type="protein sequence ID" value="QCY69317.1"/>
    <property type="molecule type" value="Genomic_DNA"/>
</dbReference>
<sequence length="340" mass="37757">MIATKPENKKSKELALGFVGVGWIGRNRMEAILRDTGSKAFAIVDPELENAAEAKKLAPKSCHLDSLQTMLEEEQLDGVVIATPSAMHAEQSIEALRAGKAVFCQKPLGRTANEVREVVEASWQANQLLGVDLSYRYTKAFKAVYDLIKAGEIGEVYAVDLIFHNAYGPDKDWFYDIKKSGGGCVMDLGIHLVDLALWTLDFPEIKDVRSRLYHQGKKLTSFEEQVEDFASVNMVSARDTNIHLECSWHISAGRDAVIEAKFYGTKGGAAFKNINGSFYDFTAEKYNGTQTETLVAPPDDWSGRAGVVWAKELLEGKKHDPEAGEEFIRTAEIIDRIYGR</sequence>
<dbReference type="SUPFAM" id="SSF51735">
    <property type="entry name" value="NAD(P)-binding Rossmann-fold domains"/>
    <property type="match status" value="1"/>
</dbReference>
<dbReference type="PANTHER" id="PTHR43818">
    <property type="entry name" value="BCDNA.GH03377"/>
    <property type="match status" value="1"/>
</dbReference>
<dbReference type="KEGG" id="afla:FHG64_07875"/>
<dbReference type="Gene3D" id="3.30.360.10">
    <property type="entry name" value="Dihydrodipicolinate Reductase, domain 2"/>
    <property type="match status" value="1"/>
</dbReference>
<evidence type="ECO:0000259" key="2">
    <source>
        <dbReference type="Pfam" id="PF01408"/>
    </source>
</evidence>
<keyword evidence="1" id="KW-0560">Oxidoreductase</keyword>
<dbReference type="GO" id="GO:0016491">
    <property type="term" value="F:oxidoreductase activity"/>
    <property type="evidence" value="ECO:0007669"/>
    <property type="project" value="UniProtKB-KW"/>
</dbReference>
<dbReference type="SUPFAM" id="SSF55347">
    <property type="entry name" value="Glyceraldehyde-3-phosphate dehydrogenase-like, C-terminal domain"/>
    <property type="match status" value="1"/>
</dbReference>
<keyword evidence="5" id="KW-1185">Reference proteome</keyword>
<feature type="domain" description="Gfo/Idh/MocA-like oxidoreductase N-terminal" evidence="2">
    <location>
        <begin position="16"/>
        <end position="131"/>
    </location>
</feature>
<evidence type="ECO:0000313" key="5">
    <source>
        <dbReference type="Proteomes" id="UP000309016"/>
    </source>
</evidence>
<dbReference type="Proteomes" id="UP000309016">
    <property type="component" value="Chromosome"/>
</dbReference>
<gene>
    <name evidence="4" type="ORF">FHG64_07875</name>
</gene>
<reference evidence="4 5" key="1">
    <citation type="submission" date="2019-06" db="EMBL/GenBank/DDBJ databases">
        <title>Complete genome sequence of Antarcticibacterium flavum KCTC 52984T from an Antarctic marine sediment.</title>
        <authorList>
            <person name="Lee Y.M."/>
            <person name="Shin S.C."/>
        </authorList>
    </citation>
    <scope>NUCLEOTIDE SEQUENCE [LARGE SCALE GENOMIC DNA]</scope>
    <source>
        <strain evidence="4 5">KCTC 52984</strain>
    </source>
</reference>
<protein>
    <submittedName>
        <fullName evidence="4">Gfo/Idh/MocA family oxidoreductase</fullName>
    </submittedName>
</protein>
<dbReference type="InterPro" id="IPR000683">
    <property type="entry name" value="Gfo/Idh/MocA-like_OxRdtase_N"/>
</dbReference>
<name>A0A5B7X1N6_9FLAO</name>
<dbReference type="InterPro" id="IPR055170">
    <property type="entry name" value="GFO_IDH_MocA-like_dom"/>
</dbReference>
<dbReference type="Pfam" id="PF01408">
    <property type="entry name" value="GFO_IDH_MocA"/>
    <property type="match status" value="1"/>
</dbReference>
<dbReference type="PANTHER" id="PTHR43818:SF11">
    <property type="entry name" value="BCDNA.GH03377"/>
    <property type="match status" value="1"/>
</dbReference>
<dbReference type="Gene3D" id="3.40.50.720">
    <property type="entry name" value="NAD(P)-binding Rossmann-like Domain"/>
    <property type="match status" value="1"/>
</dbReference>
<dbReference type="InterPro" id="IPR036291">
    <property type="entry name" value="NAD(P)-bd_dom_sf"/>
</dbReference>
<feature type="domain" description="GFO/IDH/MocA-like oxidoreductase" evidence="3">
    <location>
        <begin position="141"/>
        <end position="268"/>
    </location>
</feature>
<dbReference type="InterPro" id="IPR050463">
    <property type="entry name" value="Gfo/Idh/MocA_oxidrdct_glycsds"/>
</dbReference>
<organism evidence="4 5">
    <name type="scientific">Antarcticibacterium flavum</name>
    <dbReference type="NCBI Taxonomy" id="2058175"/>
    <lineage>
        <taxon>Bacteria</taxon>
        <taxon>Pseudomonadati</taxon>
        <taxon>Bacteroidota</taxon>
        <taxon>Flavobacteriia</taxon>
        <taxon>Flavobacteriales</taxon>
        <taxon>Flavobacteriaceae</taxon>
        <taxon>Antarcticibacterium</taxon>
    </lineage>
</organism>
<dbReference type="RefSeq" id="WP_139065886.1">
    <property type="nucleotide sequence ID" value="NZ_CP040812.1"/>
</dbReference>